<feature type="binding site" evidence="7">
    <location>
        <begin position="367"/>
        <end position="368"/>
    </location>
    <ligand>
        <name>substrate</name>
    </ligand>
</feature>
<proteinExistence type="inferred from homology"/>
<evidence type="ECO:0000256" key="6">
    <source>
        <dbReference type="PIRSR" id="PIRSR005536-1"/>
    </source>
</evidence>
<dbReference type="Pfam" id="PF02065">
    <property type="entry name" value="Melibiase"/>
    <property type="match status" value="1"/>
</dbReference>
<dbReference type="Gene3D" id="2.60.40.1180">
    <property type="entry name" value="Golgi alpha-mannosidase II"/>
    <property type="match status" value="1"/>
</dbReference>
<comment type="catalytic activity">
    <reaction evidence="1 5">
        <text>Hydrolysis of terminal, non-reducing alpha-D-galactose residues in alpha-D-galactosides, including galactose oligosaccharides, galactomannans and galactolipids.</text>
        <dbReference type="EC" id="3.2.1.22"/>
    </reaction>
</comment>
<dbReference type="PRINTS" id="PR00743">
    <property type="entry name" value="GLHYDRLASE36"/>
</dbReference>
<feature type="active site" description="Proton donor" evidence="6">
    <location>
        <position position="549"/>
    </location>
</feature>
<dbReference type="Gene3D" id="3.20.20.70">
    <property type="entry name" value="Aldolase class I"/>
    <property type="match status" value="1"/>
</dbReference>
<dbReference type="Pfam" id="PF16875">
    <property type="entry name" value="Glyco_hydro_36N"/>
    <property type="match status" value="1"/>
</dbReference>
<keyword evidence="3 5" id="KW-0378">Hydrolase</keyword>
<reference evidence="10 13" key="1">
    <citation type="journal article" date="2018" name="Int. J. Syst. Evol. Microbiol.">
        <title>Draft Genome Sequence of Faecalimonas umbilicata JCM 30896T, an Acetate-Producing Bacterium Isolated from Human Feces.</title>
        <authorList>
            <person name="Sakamoto M."/>
            <person name="Ikeyama N."/>
            <person name="Yuki M."/>
            <person name="Ohkuma M."/>
        </authorList>
    </citation>
    <scope>NUCLEOTIDE SEQUENCE [LARGE SCALE GENOMIC DNA]</scope>
    <source>
        <strain evidence="10 13">EGH7</strain>
    </source>
</reference>
<dbReference type="AlphaFoldDB" id="A0A4R3JSJ0"/>
<evidence type="ECO:0000256" key="3">
    <source>
        <dbReference type="ARBA" id="ARBA00022801"/>
    </source>
</evidence>
<feature type="binding site" evidence="7">
    <location>
        <position position="549"/>
    </location>
    <ligand>
        <name>substrate</name>
    </ligand>
</feature>
<evidence type="ECO:0000313" key="11">
    <source>
        <dbReference type="EMBL" id="TCS69040.1"/>
    </source>
</evidence>
<dbReference type="InterPro" id="IPR002252">
    <property type="entry name" value="Glyco_hydro_36"/>
</dbReference>
<evidence type="ECO:0000259" key="9">
    <source>
        <dbReference type="Pfam" id="PF16875"/>
    </source>
</evidence>
<evidence type="ECO:0000259" key="8">
    <source>
        <dbReference type="Pfam" id="PF16874"/>
    </source>
</evidence>
<dbReference type="FunFam" id="3.20.20.70:FF:000118">
    <property type="entry name" value="Alpha-galactosidase"/>
    <property type="match status" value="1"/>
</dbReference>
<feature type="binding site" evidence="7">
    <location>
        <position position="527"/>
    </location>
    <ligand>
        <name>substrate</name>
    </ligand>
</feature>
<keyword evidence="4 5" id="KW-0326">Glycosidase</keyword>
<dbReference type="InterPro" id="IPR013780">
    <property type="entry name" value="Glyco_hydro_b"/>
</dbReference>
<protein>
    <recommendedName>
        <fullName evidence="2 5">Alpha-galactosidase</fullName>
        <ecNumber evidence="2 5">3.2.1.22</ecNumber>
    </recommendedName>
</protein>
<dbReference type="InterPro" id="IPR031704">
    <property type="entry name" value="Glyco_hydro_36_N"/>
</dbReference>
<dbReference type="SUPFAM" id="SSF51445">
    <property type="entry name" value="(Trans)glycosidases"/>
    <property type="match status" value="1"/>
</dbReference>
<comment type="similarity">
    <text evidence="5">Belongs to the glycosyl hydrolase.</text>
</comment>
<feature type="binding site" evidence="7">
    <location>
        <position position="200"/>
    </location>
    <ligand>
        <name>substrate</name>
    </ligand>
</feature>
<dbReference type="CDD" id="cd14791">
    <property type="entry name" value="GH36"/>
    <property type="match status" value="1"/>
</dbReference>
<keyword evidence="13" id="KW-1185">Reference proteome</keyword>
<dbReference type="InterPro" id="IPR038417">
    <property type="entry name" value="Alpga-gal_N_sf"/>
</dbReference>
<evidence type="ECO:0000313" key="13">
    <source>
        <dbReference type="Proteomes" id="UP000702954"/>
    </source>
</evidence>
<feature type="active site" description="Nucleophile" evidence="6">
    <location>
        <position position="479"/>
    </location>
</feature>
<dbReference type="Proteomes" id="UP000294613">
    <property type="component" value="Unassembled WGS sequence"/>
</dbReference>
<gene>
    <name evidence="10" type="primary">galA_1</name>
    <name evidence="11" type="ORF">EDD74_10524</name>
    <name evidence="10" type="ORF">FAEUMB_00770</name>
</gene>
<dbReference type="PANTHER" id="PTHR43053:SF3">
    <property type="entry name" value="ALPHA-GALACTOSIDASE C-RELATED"/>
    <property type="match status" value="1"/>
</dbReference>
<dbReference type="Gene3D" id="2.70.98.60">
    <property type="entry name" value="alpha-galactosidase from lactobacil brevis"/>
    <property type="match status" value="1"/>
</dbReference>
<dbReference type="EMBL" id="SLZV01000005">
    <property type="protein sequence ID" value="TCS69040.1"/>
    <property type="molecule type" value="Genomic_DNA"/>
</dbReference>
<organism evidence="11 12">
    <name type="scientific">Faecalimonas umbilicata</name>
    <dbReference type="NCBI Taxonomy" id="1912855"/>
    <lineage>
        <taxon>Bacteria</taxon>
        <taxon>Bacillati</taxon>
        <taxon>Bacillota</taxon>
        <taxon>Clostridia</taxon>
        <taxon>Lachnospirales</taxon>
        <taxon>Lachnospiraceae</taxon>
        <taxon>Faecalimonas</taxon>
    </lineage>
</organism>
<evidence type="ECO:0000256" key="7">
    <source>
        <dbReference type="PIRSR" id="PIRSR005536-2"/>
    </source>
</evidence>
<evidence type="ECO:0000256" key="4">
    <source>
        <dbReference type="ARBA" id="ARBA00023295"/>
    </source>
</evidence>
<dbReference type="PROSITE" id="PS00512">
    <property type="entry name" value="ALPHA_GALACTOSIDASE"/>
    <property type="match status" value="1"/>
</dbReference>
<feature type="domain" description="Glycosyl hydrolase family 36 N-terminal" evidence="9">
    <location>
        <begin position="29"/>
        <end position="286"/>
    </location>
</feature>
<feature type="binding site" evidence="7">
    <location>
        <position position="444"/>
    </location>
    <ligand>
        <name>substrate</name>
    </ligand>
</feature>
<reference evidence="11 12" key="2">
    <citation type="submission" date="2019-03" db="EMBL/GenBank/DDBJ databases">
        <title>Genomic Encyclopedia of Type Strains, Phase IV (KMG-IV): sequencing the most valuable type-strain genomes for metagenomic binning, comparative biology and taxonomic classification.</title>
        <authorList>
            <person name="Goeker M."/>
        </authorList>
    </citation>
    <scope>NUCLEOTIDE SEQUENCE [LARGE SCALE GENOMIC DNA]</scope>
    <source>
        <strain evidence="11 12">DSM 103426</strain>
    </source>
</reference>
<dbReference type="InterPro" id="IPR017853">
    <property type="entry name" value="GH"/>
</dbReference>
<sequence>MAIKFHHTSKEFHLYNEKISYVIKVLKNGQLGHVYYGKKLTDKESFEDLVEYARRDMAPYSFEGDSTFSLEHLKQEYPTFGSGDTRYPAFELEREDGSRAVDFKYQSHEIIKGKRKLEGLPAVYVENEDEAKTLEITLEDEQIHTKIILSYTIFSQRPVITKHVRFECEHPEGITLLNCMSGCLDLPDKEYEMIEFAGSWNRERHPHSRELTYGIQSVYSMRGCSSHQFNPFFILKRKNADEFQGEVLGFSLVYSGDFIGQVEVDNFDVTRVVMGIHPNEFRWELQKGEIFQTPEMVMVYSEHGMNEMSQTYHELYRTRLARGIWRDKERPILINNWEATYFDFNEEKILQIARKAKEIGIELFVLDDGWFGKRNWDNCSLGDWYPNLEKLPDGIAGLSKKIEEMGMKFGLWFEPEMVNKDSDLFREHPDWLLADIRRNYCHSRNQYILDFSKKEVVDHIHRKMQKILSESSISYVKWDMNRSFSEVFSNGNGKSYQGKVRHKYILGVYDLYERLIQEFPEVLFESCASGGARFDPGMLYYAPQAWTSDNTDAVDRIKIQYGTSYVYPLSSIGSHVSASPNHQVFRNTSLDIRANVAYFGTFGYELDITKLPEKELDQMKVQVKFMKANRKLLQQGTFYRLQSPFENNSSAWEVVSEEKDTAFAAYFRVLEPSHGKFERIYLKGLDPEKKYQVKECFGAKIDCGEHYGDELMYAGLSVSDCSSGLPGVAREQQGDFFSRLFEIREV</sequence>
<evidence type="ECO:0000256" key="5">
    <source>
        <dbReference type="PIRNR" id="PIRNR005536"/>
    </source>
</evidence>
<dbReference type="EMBL" id="BHEO01000002">
    <property type="protein sequence ID" value="GBU03536.1"/>
    <property type="molecule type" value="Genomic_DNA"/>
</dbReference>
<dbReference type="InterPro" id="IPR050985">
    <property type="entry name" value="Alpha-glycosidase_related"/>
</dbReference>
<dbReference type="GO" id="GO:0016052">
    <property type="term" value="P:carbohydrate catabolic process"/>
    <property type="evidence" value="ECO:0007669"/>
    <property type="project" value="InterPro"/>
</dbReference>
<dbReference type="PIRSF" id="PIRSF005536">
    <property type="entry name" value="Agal"/>
    <property type="match status" value="1"/>
</dbReference>
<comment type="caution">
    <text evidence="11">The sequence shown here is derived from an EMBL/GenBank/DDBJ whole genome shotgun (WGS) entry which is preliminary data.</text>
</comment>
<accession>A0A4R3JSJ0</accession>
<dbReference type="InterPro" id="IPR013785">
    <property type="entry name" value="Aldolase_TIM"/>
</dbReference>
<name>A0A4R3JSJ0_9FIRM</name>
<dbReference type="GO" id="GO:0004557">
    <property type="term" value="F:alpha-galactosidase activity"/>
    <property type="evidence" value="ECO:0007669"/>
    <property type="project" value="UniProtKB-UniRule"/>
</dbReference>
<dbReference type="Proteomes" id="UP000702954">
    <property type="component" value="Unassembled WGS sequence"/>
</dbReference>
<dbReference type="Pfam" id="PF16874">
    <property type="entry name" value="Glyco_hydro_36C"/>
    <property type="match status" value="1"/>
</dbReference>
<dbReference type="PANTHER" id="PTHR43053">
    <property type="entry name" value="GLYCOSIDASE FAMILY 31"/>
    <property type="match status" value="1"/>
</dbReference>
<dbReference type="InterPro" id="IPR000111">
    <property type="entry name" value="Glyco_hydro_27/36_CS"/>
</dbReference>
<evidence type="ECO:0000313" key="10">
    <source>
        <dbReference type="EMBL" id="GBU03536.1"/>
    </source>
</evidence>
<evidence type="ECO:0000256" key="2">
    <source>
        <dbReference type="ARBA" id="ARBA00012755"/>
    </source>
</evidence>
<evidence type="ECO:0000313" key="12">
    <source>
        <dbReference type="Proteomes" id="UP000294613"/>
    </source>
</evidence>
<dbReference type="EC" id="3.2.1.22" evidence="2 5"/>
<evidence type="ECO:0000256" key="1">
    <source>
        <dbReference type="ARBA" id="ARBA00001255"/>
    </source>
</evidence>
<dbReference type="InterPro" id="IPR031705">
    <property type="entry name" value="Glyco_hydro_36_C"/>
</dbReference>
<dbReference type="RefSeq" id="WP_116440907.1">
    <property type="nucleotide sequence ID" value="NZ_BHEO01000002.1"/>
</dbReference>
<feature type="binding site" evidence="7">
    <location>
        <begin position="477"/>
        <end position="481"/>
    </location>
    <ligand>
        <name>substrate</name>
    </ligand>
</feature>
<feature type="domain" description="Glycosyl hydrolase family 36 C-terminal" evidence="8">
    <location>
        <begin position="650"/>
        <end position="742"/>
    </location>
</feature>